<dbReference type="InterPro" id="IPR008030">
    <property type="entry name" value="NmrA-like"/>
</dbReference>
<dbReference type="Gene3D" id="3.90.25.10">
    <property type="entry name" value="UDP-galactose 4-epimerase, domain 1"/>
    <property type="match status" value="1"/>
</dbReference>
<feature type="domain" description="NmrA-like" evidence="1">
    <location>
        <begin position="2"/>
        <end position="285"/>
    </location>
</feature>
<name>A0ABS3G4V8_9FLAO</name>
<dbReference type="EMBL" id="JAFLNL010000003">
    <property type="protein sequence ID" value="MBO0353906.1"/>
    <property type="molecule type" value="Genomic_DNA"/>
</dbReference>
<reference evidence="2 3" key="1">
    <citation type="submission" date="2021-03" db="EMBL/GenBank/DDBJ databases">
        <title>Muricauda lutimaris sp. nov. and Muricauda ruestringensis sp. nov, two marine members of the Flavobacteriaceae isolated from deep sea sediments of Western Pacific.</title>
        <authorList>
            <person name="Zhao S."/>
            <person name="Liu R."/>
        </authorList>
    </citation>
    <scope>NUCLEOTIDE SEQUENCE [LARGE SCALE GENOMIC DNA]</scope>
    <source>
        <strain evidence="2 3">BC31-1-A7</strain>
    </source>
</reference>
<accession>A0ABS3G4V8</accession>
<comment type="caution">
    <text evidence="2">The sequence shown here is derived from an EMBL/GenBank/DDBJ whole genome shotgun (WGS) entry which is preliminary data.</text>
</comment>
<dbReference type="PANTHER" id="PTHR47129">
    <property type="entry name" value="QUINONE OXIDOREDUCTASE 2"/>
    <property type="match status" value="1"/>
</dbReference>
<sequence length="292" mass="32011">MSKILITGATGLLGGLVIDFLLQKGIEANEISALARSEEKAKTLKNVNINIKVGDYNDYDSLVAAFKGTEKLLFISGEDLTARLSQHENVVKASKESGVKHVVYTSFQRRNETETSPLGFLAQSHLLTEKWLKESGLNHTILKNNLYMDYIPSFIGDRVLETGTIYLPAGKRKISAGLRTEYAEATANILISEGHENKVYDFTNIEAYSYGDMAKSISEITGKTIQYISPSINEFTQALTHAGVPTESIGVLSGFSVAQEQGDLDVTSTDLKNLLGRNPTTLKTFLKTVYSS</sequence>
<dbReference type="Proteomes" id="UP000664044">
    <property type="component" value="Unassembled WGS sequence"/>
</dbReference>
<dbReference type="InterPro" id="IPR036291">
    <property type="entry name" value="NAD(P)-bd_dom_sf"/>
</dbReference>
<evidence type="ECO:0000313" key="2">
    <source>
        <dbReference type="EMBL" id="MBO0353906.1"/>
    </source>
</evidence>
<dbReference type="CDD" id="cd05269">
    <property type="entry name" value="TMR_SDR_a"/>
    <property type="match status" value="1"/>
</dbReference>
<organism evidence="2 3">
    <name type="scientific">Flagellimonas aurea</name>
    <dbReference type="NCBI Taxonomy" id="2915619"/>
    <lineage>
        <taxon>Bacteria</taxon>
        <taxon>Pseudomonadati</taxon>
        <taxon>Bacteroidota</taxon>
        <taxon>Flavobacteriia</taxon>
        <taxon>Flavobacteriales</taxon>
        <taxon>Flavobacteriaceae</taxon>
        <taxon>Flagellimonas</taxon>
    </lineage>
</organism>
<dbReference type="Gene3D" id="3.40.50.720">
    <property type="entry name" value="NAD(P)-binding Rossmann-like Domain"/>
    <property type="match status" value="1"/>
</dbReference>
<keyword evidence="3" id="KW-1185">Reference proteome</keyword>
<dbReference type="RefSeq" id="WP_207032694.1">
    <property type="nucleotide sequence ID" value="NZ_JAFLNL010000003.1"/>
</dbReference>
<evidence type="ECO:0000259" key="1">
    <source>
        <dbReference type="Pfam" id="PF05368"/>
    </source>
</evidence>
<protein>
    <submittedName>
        <fullName evidence="2">SDR family oxidoreductase</fullName>
    </submittedName>
</protein>
<proteinExistence type="predicted"/>
<dbReference type="Pfam" id="PF05368">
    <property type="entry name" value="NmrA"/>
    <property type="match status" value="1"/>
</dbReference>
<dbReference type="PANTHER" id="PTHR47129:SF1">
    <property type="entry name" value="NMRA-LIKE DOMAIN-CONTAINING PROTEIN"/>
    <property type="match status" value="1"/>
</dbReference>
<gene>
    <name evidence="2" type="ORF">J0656_07745</name>
</gene>
<dbReference type="SUPFAM" id="SSF51735">
    <property type="entry name" value="NAD(P)-binding Rossmann-fold domains"/>
    <property type="match status" value="1"/>
</dbReference>
<dbReference type="InterPro" id="IPR052718">
    <property type="entry name" value="NmrA-type_oxidoreductase"/>
</dbReference>
<evidence type="ECO:0000313" key="3">
    <source>
        <dbReference type="Proteomes" id="UP000664044"/>
    </source>
</evidence>